<proteinExistence type="inferred from homology"/>
<dbReference type="SUPFAM" id="SSF55729">
    <property type="entry name" value="Acyl-CoA N-acyltransferases (Nat)"/>
    <property type="match status" value="1"/>
</dbReference>
<dbReference type="OrthoDB" id="7305308at2759"/>
<evidence type="ECO:0000313" key="6">
    <source>
        <dbReference type="Proteomes" id="UP000186922"/>
    </source>
</evidence>
<organism evidence="5 6">
    <name type="scientific">Ramazzottius varieornatus</name>
    <name type="common">Water bear</name>
    <name type="synonym">Tardigrade</name>
    <dbReference type="NCBI Taxonomy" id="947166"/>
    <lineage>
        <taxon>Eukaryota</taxon>
        <taxon>Metazoa</taxon>
        <taxon>Ecdysozoa</taxon>
        <taxon>Tardigrada</taxon>
        <taxon>Eutardigrada</taxon>
        <taxon>Parachela</taxon>
        <taxon>Hypsibioidea</taxon>
        <taxon>Ramazzottiidae</taxon>
        <taxon>Ramazzottius</taxon>
    </lineage>
</organism>
<gene>
    <name evidence="5" type="primary">RvY_13468-1</name>
    <name evidence="5" type="synonym">RvY_13468.1</name>
    <name evidence="5" type="ORF">RvY_13468</name>
</gene>
<reference evidence="5 6" key="1">
    <citation type="journal article" date="2016" name="Nat. Commun.">
        <title>Extremotolerant tardigrade genome and improved radiotolerance of human cultured cells by tardigrade-unique protein.</title>
        <authorList>
            <person name="Hashimoto T."/>
            <person name="Horikawa D.D."/>
            <person name="Saito Y."/>
            <person name="Kuwahara H."/>
            <person name="Kozuka-Hata H."/>
            <person name="Shin-I T."/>
            <person name="Minakuchi Y."/>
            <person name="Ohishi K."/>
            <person name="Motoyama A."/>
            <person name="Aizu T."/>
            <person name="Enomoto A."/>
            <person name="Kondo K."/>
            <person name="Tanaka S."/>
            <person name="Hara Y."/>
            <person name="Koshikawa S."/>
            <person name="Sagara H."/>
            <person name="Miura T."/>
            <person name="Yokobori S."/>
            <person name="Miyagawa K."/>
            <person name="Suzuki Y."/>
            <person name="Kubo T."/>
            <person name="Oyama M."/>
            <person name="Kohara Y."/>
            <person name="Fujiyama A."/>
            <person name="Arakawa K."/>
            <person name="Katayama T."/>
            <person name="Toyoda A."/>
            <person name="Kunieda T."/>
        </authorList>
    </citation>
    <scope>NUCLEOTIDE SEQUENCE [LARGE SCALE GENOMIC DNA]</scope>
    <source>
        <strain evidence="5 6">YOKOZUNA-1</strain>
    </source>
</reference>
<evidence type="ECO:0000313" key="5">
    <source>
        <dbReference type="EMBL" id="GAV02973.1"/>
    </source>
</evidence>
<keyword evidence="3" id="KW-0012">Acyltransferase</keyword>
<evidence type="ECO:0000256" key="2">
    <source>
        <dbReference type="ARBA" id="ARBA00022679"/>
    </source>
</evidence>
<keyword evidence="2" id="KW-0808">Transferase</keyword>
<dbReference type="EMBL" id="BDGG01000009">
    <property type="protein sequence ID" value="GAV02973.1"/>
    <property type="molecule type" value="Genomic_DNA"/>
</dbReference>
<protein>
    <recommendedName>
        <fullName evidence="4">N-acetyltransferase domain-containing protein</fullName>
    </recommendedName>
</protein>
<dbReference type="InterPro" id="IPR051016">
    <property type="entry name" value="Diverse_Substrate_AcTransf"/>
</dbReference>
<dbReference type="PANTHER" id="PTHR10545:SF29">
    <property type="entry name" value="GH14572P-RELATED"/>
    <property type="match status" value="1"/>
</dbReference>
<dbReference type="STRING" id="947166.A0A1D1VS07"/>
<dbReference type="Proteomes" id="UP000186922">
    <property type="component" value="Unassembled WGS sequence"/>
</dbReference>
<evidence type="ECO:0000256" key="3">
    <source>
        <dbReference type="ARBA" id="ARBA00023315"/>
    </source>
</evidence>
<dbReference type="GO" id="GO:0008080">
    <property type="term" value="F:N-acetyltransferase activity"/>
    <property type="evidence" value="ECO:0007669"/>
    <property type="project" value="UniProtKB-ARBA"/>
</dbReference>
<dbReference type="Gene3D" id="3.40.630.30">
    <property type="match status" value="1"/>
</dbReference>
<accession>A0A1D1VS07</accession>
<comment type="caution">
    <text evidence="5">The sequence shown here is derived from an EMBL/GenBank/DDBJ whole genome shotgun (WGS) entry which is preliminary data.</text>
</comment>
<name>A0A1D1VS07_RAMVA</name>
<keyword evidence="6" id="KW-1185">Reference proteome</keyword>
<dbReference type="PROSITE" id="PS51186">
    <property type="entry name" value="GNAT"/>
    <property type="match status" value="1"/>
</dbReference>
<feature type="domain" description="N-acetyltransferase" evidence="4">
    <location>
        <begin position="48"/>
        <end position="217"/>
    </location>
</feature>
<comment type="similarity">
    <text evidence="1">Belongs to the acetyltransferase family.</text>
</comment>
<evidence type="ECO:0000256" key="1">
    <source>
        <dbReference type="ARBA" id="ARBA00008694"/>
    </source>
</evidence>
<dbReference type="PANTHER" id="PTHR10545">
    <property type="entry name" value="DIAMINE N-ACETYLTRANSFERASE"/>
    <property type="match status" value="1"/>
</dbReference>
<dbReference type="Pfam" id="PF00583">
    <property type="entry name" value="Acetyltransf_1"/>
    <property type="match status" value="1"/>
</dbReference>
<evidence type="ECO:0000259" key="4">
    <source>
        <dbReference type="PROSITE" id="PS51186"/>
    </source>
</evidence>
<dbReference type="AlphaFoldDB" id="A0A1D1VS07"/>
<dbReference type="InterPro" id="IPR016181">
    <property type="entry name" value="Acyl_CoA_acyltransferase"/>
</dbReference>
<dbReference type="FunFam" id="3.40.630.30:FF:000064">
    <property type="entry name" value="GNAT family acetyltransferase"/>
    <property type="match status" value="1"/>
</dbReference>
<dbReference type="CDD" id="cd04301">
    <property type="entry name" value="NAT_SF"/>
    <property type="match status" value="1"/>
</dbReference>
<dbReference type="InterPro" id="IPR000182">
    <property type="entry name" value="GNAT_dom"/>
</dbReference>
<sequence length="217" mass="24427">MIQSELSPPGTVSRFVEMFRSMESISVQRHIGQHSKRPKAARSTEAEVRIRMGVVSDCQRVLELMNELSTQPNLTNVPSVTLEDLRNDGFPEEGKGNALFHLMVSEHVKAGIVGFALFYPSYSAWTGRAYVLELLYIQPAYRRRGLGKRLMSNLAKYALENGAKQIRLDVSKDNTEALKFYIQNLALRDFAIKFHIPAVNGKSHEEILRALASYGAK</sequence>